<gene>
    <name evidence="1" type="ORF">LOT_1167</name>
</gene>
<dbReference type="EMBL" id="BASH01000003">
    <property type="protein sequence ID" value="GAD16629.1"/>
    <property type="molecule type" value="Genomic_DNA"/>
</dbReference>
<evidence type="ECO:0000313" key="1">
    <source>
        <dbReference type="EMBL" id="GAD16629.1"/>
    </source>
</evidence>
<accession>S4NCU2</accession>
<sequence>MGGVATFSFFGGNIGLSFGILDNMLKYGRYFYVAETCSDATDTLNRKKPAQMH</sequence>
<proteinExistence type="predicted"/>
<protein>
    <submittedName>
        <fullName evidence="1">Uncharacterized protein</fullName>
    </submittedName>
</protein>
<organism evidence="1 2">
    <name type="scientific">Lentilactobacillus otakiensis DSM 19908 = JCM 15040</name>
    <dbReference type="NCBI Taxonomy" id="1423780"/>
    <lineage>
        <taxon>Bacteria</taxon>
        <taxon>Bacillati</taxon>
        <taxon>Bacillota</taxon>
        <taxon>Bacilli</taxon>
        <taxon>Lactobacillales</taxon>
        <taxon>Lactobacillaceae</taxon>
        <taxon>Lentilactobacillus</taxon>
    </lineage>
</organism>
<reference evidence="2" key="1">
    <citation type="journal article" date="2013" name="Genome Announc.">
        <title>Draft Genome Sequence of D-Branched-Chain Amino Acid Producer Lactobacillus otakiensis JCM 15040T, Isolated from a Traditional Japanese Pickle.</title>
        <authorList>
            <person name="Doi K."/>
            <person name="Mori K."/>
            <person name="Mutaguchi Y."/>
            <person name="Tashiro K."/>
            <person name="Fujino Y."/>
            <person name="Ohmori T."/>
            <person name="Kuhara S."/>
            <person name="Ohshima T."/>
        </authorList>
    </citation>
    <scope>NUCLEOTIDE SEQUENCE [LARGE SCALE GENOMIC DNA]</scope>
    <source>
        <strain evidence="2">JCM 15040</strain>
    </source>
</reference>
<comment type="caution">
    <text evidence="1">The sequence shown here is derived from an EMBL/GenBank/DDBJ whole genome shotgun (WGS) entry which is preliminary data.</text>
</comment>
<keyword evidence="2" id="KW-1185">Reference proteome</keyword>
<dbReference type="AlphaFoldDB" id="S4NCU2"/>
<name>S4NCU2_9LACO</name>
<evidence type="ECO:0000313" key="2">
    <source>
        <dbReference type="Proteomes" id="UP000016361"/>
    </source>
</evidence>
<dbReference type="Proteomes" id="UP000016361">
    <property type="component" value="Unassembled WGS sequence"/>
</dbReference>